<comment type="caution">
    <text evidence="3">The sequence shown here is derived from an EMBL/GenBank/DDBJ whole genome shotgun (WGS) entry which is preliminary data.</text>
</comment>
<gene>
    <name evidence="3" type="ORF">MD535_25280</name>
</gene>
<dbReference type="Proteomes" id="UP001155587">
    <property type="component" value="Unassembled WGS sequence"/>
</dbReference>
<dbReference type="EMBL" id="JAKRRY010000093">
    <property type="protein sequence ID" value="MCW8349298.1"/>
    <property type="molecule type" value="Genomic_DNA"/>
</dbReference>
<dbReference type="NCBIfam" id="TIGR01784">
    <property type="entry name" value="T_den_put_tspse"/>
    <property type="match status" value="1"/>
</dbReference>
<dbReference type="InterPro" id="IPR051699">
    <property type="entry name" value="Rpn/YhgA-like_nuclease"/>
</dbReference>
<dbReference type="PANTHER" id="PTHR34611:SF2">
    <property type="entry name" value="INACTIVE RECOMBINATION-PROMOTING NUCLEASE-LIKE PROTEIN RPNE-RELATED"/>
    <property type="match status" value="1"/>
</dbReference>
<evidence type="ECO:0000313" key="3">
    <source>
        <dbReference type="EMBL" id="MCW8349298.1"/>
    </source>
</evidence>
<dbReference type="InterPro" id="IPR006842">
    <property type="entry name" value="Transposase_31"/>
</dbReference>
<dbReference type="AlphaFoldDB" id="A0A9X3HZG0"/>
<dbReference type="RefSeq" id="WP_265678053.1">
    <property type="nucleotide sequence ID" value="NZ_JAKRRY010000093.1"/>
</dbReference>
<feature type="domain" description="Transposase (putative) YhgA-like" evidence="2">
    <location>
        <begin position="8"/>
        <end position="207"/>
    </location>
</feature>
<evidence type="ECO:0000313" key="4">
    <source>
        <dbReference type="Proteomes" id="UP001155587"/>
    </source>
</evidence>
<organism evidence="3 4">
    <name type="scientific">Vibrio qingdaonensis</name>
    <dbReference type="NCBI Taxonomy" id="2829491"/>
    <lineage>
        <taxon>Bacteria</taxon>
        <taxon>Pseudomonadati</taxon>
        <taxon>Pseudomonadota</taxon>
        <taxon>Gammaproteobacteria</taxon>
        <taxon>Vibrionales</taxon>
        <taxon>Vibrionaceae</taxon>
        <taxon>Vibrio</taxon>
    </lineage>
</organism>
<dbReference type="GO" id="GO:0006310">
    <property type="term" value="P:DNA recombination"/>
    <property type="evidence" value="ECO:0007669"/>
    <property type="project" value="TreeGrafter"/>
</dbReference>
<accession>A0A9X3HZG0</accession>
<keyword evidence="4" id="KW-1185">Reference proteome</keyword>
<dbReference type="Pfam" id="PF04754">
    <property type="entry name" value="Transposase_31"/>
    <property type="match status" value="1"/>
</dbReference>
<protein>
    <submittedName>
        <fullName evidence="3">Rpn family recombination-promoting nuclease/putative transposase</fullName>
    </submittedName>
</protein>
<dbReference type="PANTHER" id="PTHR34611">
    <property type="match status" value="1"/>
</dbReference>
<evidence type="ECO:0000256" key="1">
    <source>
        <dbReference type="ARBA" id="ARBA00009787"/>
    </source>
</evidence>
<sequence>MKTPQSIHDGLFKSFLTVPETARDFLEAHLPDNIKQVCHLDTLQLQPGSFLEDDLVPYYSDVLYSMETESGAGYVYALIEHQSSPDKHMGFRLTRYAIATMKQHLDAGHDVLPIVVPLLFYHGKTSPYPYSTNWLDEFDDPELAKSIYSQAYPLVDITVIPDDEIVQHKRVALLELVQKHVRQRDLLDFADTVVTLLLEHYLTEKQLDSLMEYLVRVGETSNLEALVKTLAEQVPEHEAKFMTIAEQLEARGREQGLKQGIEQGIEQGRLEGEEFGRQETQLSIAKKMLSAGLDADLIIETTGLSKEELIKLIN</sequence>
<dbReference type="InterPro" id="IPR010106">
    <property type="entry name" value="RpnA"/>
</dbReference>
<reference evidence="3" key="1">
    <citation type="submission" date="2022-02" db="EMBL/GenBank/DDBJ databases">
        <title>Vibrio sp. nov, a new bacterium isolated from seawater.</title>
        <authorList>
            <person name="Yuan Y."/>
        </authorList>
    </citation>
    <scope>NUCLEOTIDE SEQUENCE</scope>
    <source>
        <strain evidence="3">ZSDZ65</strain>
    </source>
</reference>
<dbReference type="GO" id="GO:1990238">
    <property type="term" value="F:double-stranded DNA endonuclease activity"/>
    <property type="evidence" value="ECO:0007669"/>
    <property type="project" value="TreeGrafter"/>
</dbReference>
<comment type="similarity">
    <text evidence="1">Belongs to the Rpn/YhgA-like nuclease family.</text>
</comment>
<evidence type="ECO:0000259" key="2">
    <source>
        <dbReference type="Pfam" id="PF04754"/>
    </source>
</evidence>
<name>A0A9X3HZG0_9VIBR</name>
<proteinExistence type="inferred from homology"/>